<accession>A0A7W3T2S1</accession>
<dbReference type="AlphaFoldDB" id="A0A7W3T2S1"/>
<feature type="region of interest" description="Disordered" evidence="1">
    <location>
        <begin position="1"/>
        <end position="27"/>
    </location>
</feature>
<evidence type="ECO:0000313" key="2">
    <source>
        <dbReference type="EMBL" id="MBB0229862.1"/>
    </source>
</evidence>
<dbReference type="Proteomes" id="UP000530234">
    <property type="component" value="Unassembled WGS sequence"/>
</dbReference>
<organism evidence="2 3">
    <name type="scientific">Streptomyces calidiresistens</name>
    <dbReference type="NCBI Taxonomy" id="1485586"/>
    <lineage>
        <taxon>Bacteria</taxon>
        <taxon>Bacillati</taxon>
        <taxon>Actinomycetota</taxon>
        <taxon>Actinomycetes</taxon>
        <taxon>Kitasatosporales</taxon>
        <taxon>Streptomycetaceae</taxon>
        <taxon>Streptomyces</taxon>
    </lineage>
</organism>
<keyword evidence="3" id="KW-1185">Reference proteome</keyword>
<dbReference type="RefSeq" id="WP_182662772.1">
    <property type="nucleotide sequence ID" value="NZ_VKHS01000181.1"/>
</dbReference>
<gene>
    <name evidence="2" type="ORF">FOE67_10125</name>
</gene>
<sequence length="93" mass="10062">MRWPTRTAGWKNCTAAPPEDHGAAHDDGWDTAVDRALDVLVRVADNAYRQRGRARATRTLPAGGEILRAHEPAADQRAAGAGSCGERGDDRDR</sequence>
<dbReference type="EMBL" id="VKHS01000181">
    <property type="protein sequence ID" value="MBB0229862.1"/>
    <property type="molecule type" value="Genomic_DNA"/>
</dbReference>
<feature type="compositionally biased region" description="Basic and acidic residues" evidence="1">
    <location>
        <begin position="18"/>
        <end position="27"/>
    </location>
</feature>
<feature type="region of interest" description="Disordered" evidence="1">
    <location>
        <begin position="62"/>
        <end position="93"/>
    </location>
</feature>
<reference evidence="3" key="1">
    <citation type="submission" date="2019-10" db="EMBL/GenBank/DDBJ databases">
        <title>Streptomyces sp. nov., a novel actinobacterium isolated from alkaline environment.</title>
        <authorList>
            <person name="Golinska P."/>
        </authorList>
    </citation>
    <scope>NUCLEOTIDE SEQUENCE [LARGE SCALE GENOMIC DNA]</scope>
    <source>
        <strain evidence="3">DSM 42108</strain>
    </source>
</reference>
<name>A0A7W3T2S1_9ACTN</name>
<evidence type="ECO:0000256" key="1">
    <source>
        <dbReference type="SAM" id="MobiDB-lite"/>
    </source>
</evidence>
<protein>
    <submittedName>
        <fullName evidence="2">Uncharacterized protein</fullName>
    </submittedName>
</protein>
<evidence type="ECO:0000313" key="3">
    <source>
        <dbReference type="Proteomes" id="UP000530234"/>
    </source>
</evidence>
<proteinExistence type="predicted"/>
<comment type="caution">
    <text evidence="2">The sequence shown here is derived from an EMBL/GenBank/DDBJ whole genome shotgun (WGS) entry which is preliminary data.</text>
</comment>